<dbReference type="PANTHER" id="PTHR33608:SF6">
    <property type="entry name" value="BLL2464 PROTEIN"/>
    <property type="match status" value="1"/>
</dbReference>
<reference evidence="2 3" key="1">
    <citation type="submission" date="2019-04" db="EMBL/GenBank/DDBJ databases">
        <title>Complete genome sequence of Arthrobacter sp. ZXY-2 associated with effective atrazine degradation and salt adaptation.</title>
        <authorList>
            <person name="Zhao X."/>
        </authorList>
    </citation>
    <scope>NUCLEOTIDE SEQUENCE [LARGE SCALE GENOMIC DNA]</scope>
    <source>
        <strain evidence="3">ZP60</strain>
    </source>
</reference>
<dbReference type="Pfam" id="PF01882">
    <property type="entry name" value="DUF58"/>
    <property type="match status" value="1"/>
</dbReference>
<organism evidence="2 3">
    <name type="scientific">Halomicrobium mukohataei</name>
    <dbReference type="NCBI Taxonomy" id="57705"/>
    <lineage>
        <taxon>Archaea</taxon>
        <taxon>Methanobacteriati</taxon>
        <taxon>Methanobacteriota</taxon>
        <taxon>Stenosarchaea group</taxon>
        <taxon>Halobacteria</taxon>
        <taxon>Halobacteriales</taxon>
        <taxon>Haloarculaceae</taxon>
        <taxon>Halomicrobium</taxon>
    </lineage>
</organism>
<dbReference type="RefSeq" id="WP_015763063.1">
    <property type="nucleotide sequence ID" value="NZ_CP039375.1"/>
</dbReference>
<proteinExistence type="predicted"/>
<dbReference type="EMBL" id="CP039375">
    <property type="protein sequence ID" value="QCD66643.1"/>
    <property type="molecule type" value="Genomic_DNA"/>
</dbReference>
<name>A0A4D6KM78_9EURY</name>
<reference evidence="2 3" key="2">
    <citation type="submission" date="2019-04" db="EMBL/GenBank/DDBJ databases">
        <authorList>
            <person name="Yang S."/>
            <person name="Wei W."/>
        </authorList>
    </citation>
    <scope>NUCLEOTIDE SEQUENCE [LARGE SCALE GENOMIC DNA]</scope>
    <source>
        <strain evidence="3">ZP60</strain>
    </source>
</reference>
<dbReference type="Proteomes" id="UP000297053">
    <property type="component" value="Chromosome"/>
</dbReference>
<gene>
    <name evidence="2" type="ORF">E5139_13685</name>
</gene>
<sequence length="436" mass="46208">MSRQSTRWRATVAAATLFAAAGLVARSGALLLAAVVPLVYLAYSLVTSGPGSVSLSVTRHVEPELSPPGTPVHVTLELTNEGDRPVSDLRVVDAVPADLAVTRGSPRTGVALEAGATTTIEYVLIARRGVHEFEPPRVRVRSLGGTSVTTLRPTVSGDTRLVCRLDADAPPIDDQGAQFVGDLTTDEPGEGLTFHSTREYRRGDDARRIDWRTYAKTGELTTIDYERRRAASVVLVVDARRISRVSAGPGRPTAVELSAYAATHAVTDFVASGHDVGVAVIGADGPGPAGLHWLAPESGDGQRSRAIDYFRTATEVTGGAPDIDRQLAELLDLVPPGAQLALFSPLLDDLPVEAVQAWRSQGYPAVVLSPDVVTDNTVGGQFEQVQRYTRLARCQATGARATDWRRGTPLPMALAYAFAADARLPSQRPTGTGGVP</sequence>
<dbReference type="OMA" id="DWRRGTP"/>
<dbReference type="GeneID" id="42180011"/>
<dbReference type="PANTHER" id="PTHR33608">
    <property type="entry name" value="BLL2464 PROTEIN"/>
    <property type="match status" value="1"/>
</dbReference>
<dbReference type="AlphaFoldDB" id="A0A4D6KM78"/>
<accession>A0A4D6KM78</accession>
<protein>
    <submittedName>
        <fullName evidence="2">DUF58 domain-containing protein</fullName>
    </submittedName>
</protein>
<feature type="domain" description="DUF58" evidence="1">
    <location>
        <begin position="197"/>
        <end position="282"/>
    </location>
</feature>
<dbReference type="KEGG" id="halz:E5139_13685"/>
<evidence type="ECO:0000313" key="3">
    <source>
        <dbReference type="Proteomes" id="UP000297053"/>
    </source>
</evidence>
<evidence type="ECO:0000259" key="1">
    <source>
        <dbReference type="Pfam" id="PF01882"/>
    </source>
</evidence>
<evidence type="ECO:0000313" key="2">
    <source>
        <dbReference type="EMBL" id="QCD66643.1"/>
    </source>
</evidence>
<dbReference type="InterPro" id="IPR002881">
    <property type="entry name" value="DUF58"/>
</dbReference>